<reference evidence="7 8" key="1">
    <citation type="submission" date="2016-02" db="EMBL/GenBank/DDBJ databases">
        <title>Complete genome of Sinomonas atrocyanea KCTC 3377.</title>
        <authorList>
            <person name="Kim K.M."/>
        </authorList>
    </citation>
    <scope>NUCLEOTIDE SEQUENCE [LARGE SCALE GENOMIC DNA]</scope>
    <source>
        <strain evidence="7 8">KCTC 3377</strain>
    </source>
</reference>
<comment type="pathway">
    <text evidence="1">Cell wall biogenesis; cell wall polysaccharide biosynthesis.</text>
</comment>
<dbReference type="GO" id="GO:0016757">
    <property type="term" value="F:glycosyltransferase activity"/>
    <property type="evidence" value="ECO:0007669"/>
    <property type="project" value="UniProtKB-KW"/>
</dbReference>
<dbReference type="OrthoDB" id="3225550at2"/>
<comment type="similarity">
    <text evidence="2">Belongs to the glycosyltransferase 2 family.</text>
</comment>
<evidence type="ECO:0000313" key="8">
    <source>
        <dbReference type="Proteomes" id="UP000070134"/>
    </source>
</evidence>
<evidence type="ECO:0000256" key="1">
    <source>
        <dbReference type="ARBA" id="ARBA00004776"/>
    </source>
</evidence>
<dbReference type="Proteomes" id="UP000070134">
    <property type="component" value="Chromosome"/>
</dbReference>
<evidence type="ECO:0000256" key="4">
    <source>
        <dbReference type="ARBA" id="ARBA00022679"/>
    </source>
</evidence>
<gene>
    <name evidence="7" type="ORF">SA2016_2623</name>
</gene>
<evidence type="ECO:0000259" key="5">
    <source>
        <dbReference type="Pfam" id="PF17994"/>
    </source>
</evidence>
<dbReference type="PANTHER" id="PTHR43179:SF12">
    <property type="entry name" value="GALACTOFURANOSYLTRANSFERASE GLFT2"/>
    <property type="match status" value="1"/>
</dbReference>
<dbReference type="Pfam" id="PF19320">
    <property type="entry name" value="GlfT2_domain3"/>
    <property type="match status" value="1"/>
</dbReference>
<evidence type="ECO:0000256" key="2">
    <source>
        <dbReference type="ARBA" id="ARBA00006739"/>
    </source>
</evidence>
<dbReference type="KEGG" id="satk:SA2016_2623"/>
<dbReference type="PANTHER" id="PTHR43179">
    <property type="entry name" value="RHAMNOSYLTRANSFERASE WBBL"/>
    <property type="match status" value="1"/>
</dbReference>
<keyword evidence="8" id="KW-1185">Reference proteome</keyword>
<accession>A0A127A1H8</accession>
<evidence type="ECO:0000256" key="3">
    <source>
        <dbReference type="ARBA" id="ARBA00022676"/>
    </source>
</evidence>
<sequence>MTTAETAVAAGSPDAASDWQEIQRVVLPGTGQEDVVPLYVDAGSSHGVRLVEDDTLYRKPRKPDEKLNLVSSQPAEAHYEDFLSRESMAVRPGQHVSFGTYFNAFPASYWRRWTAVRRVRLVVETEGRGTVVVYRSNARGHLQRVASHAVDGRQRAEFELDLSPFGDGGWYWFDLNASRDGIQLVRAHWDARPGRTHTGVPARSGSVLVEITTLNKPGYCIENAKQFAAHPEVLERISEILIVDQGTDHVRDHPEFAAVEAALGGRLRVIEQSNLGGSGGFARGMFEAVEGGYDYVLLLDDDVVVEPESIVRLVTFADHCKKPTLVGGHMFDLHARTILHAYAEVVDPYRITPEIPRVDMRLRHDFVDSNLRQTPWLHRRADSDYNGWWMCLIPAAVIREVGLSLPLFIKWDDIEYGLRAKKAGFPTVSLPGAGLWHVSWEDKQDDIGWQAYFYARNRLVAALLHSPFAHGGRVLRESFQIDVKHLFSMQYYAEALRSIALADVQRGPEALHADLPVKLPDAVALRSQYSEAQFRDDVDEFPAPHSAEAPRGIDAAGSPTRKELIPWAAKAFARQLTRAVAPEAAEHPQAHLAHKDNKWWRLANYDSVVITNAEGTASSWYRRRPELLKPGIAKSAAVHAGLWRDWDALAARYREAAARVTSLEAWRATFAEHTRSDGGRNRGKH</sequence>
<proteinExistence type="inferred from homology"/>
<feature type="domain" description="Galactofuranosyltransferase-2 C-terminal" evidence="6">
    <location>
        <begin position="475"/>
        <end position="671"/>
    </location>
</feature>
<dbReference type="AlphaFoldDB" id="A0A127A1H8"/>
<name>A0A127A1H8_9MICC</name>
<dbReference type="InterPro" id="IPR029044">
    <property type="entry name" value="Nucleotide-diphossugar_trans"/>
</dbReference>
<keyword evidence="3" id="KW-0328">Glycosyltransferase</keyword>
<dbReference type="Pfam" id="PF17994">
    <property type="entry name" value="Glft2_N"/>
    <property type="match status" value="1"/>
</dbReference>
<keyword evidence="4 7" id="KW-0808">Transferase</keyword>
<organism evidence="7 8">
    <name type="scientific">Sinomonas atrocyanea</name>
    <dbReference type="NCBI Taxonomy" id="37927"/>
    <lineage>
        <taxon>Bacteria</taxon>
        <taxon>Bacillati</taxon>
        <taxon>Actinomycetota</taxon>
        <taxon>Actinomycetes</taxon>
        <taxon>Micrococcales</taxon>
        <taxon>Micrococcaceae</taxon>
        <taxon>Sinomonas</taxon>
    </lineage>
</organism>
<protein>
    <submittedName>
        <fullName evidence="7">Glycosyl transferase</fullName>
    </submittedName>
</protein>
<dbReference type="STRING" id="37927.SA2016_2623"/>
<feature type="domain" description="Galactofuranosyltransferase GlfT2 N-terminal" evidence="5">
    <location>
        <begin position="78"/>
        <end position="191"/>
    </location>
</feature>
<dbReference type="Pfam" id="PF13641">
    <property type="entry name" value="Glyco_tranf_2_3"/>
    <property type="match status" value="1"/>
</dbReference>
<dbReference type="EMBL" id="CP014518">
    <property type="protein sequence ID" value="AMM33289.1"/>
    <property type="molecule type" value="Genomic_DNA"/>
</dbReference>
<dbReference type="RefSeq" id="WP_066498756.1">
    <property type="nucleotide sequence ID" value="NZ_BJMO01000011.1"/>
</dbReference>
<dbReference type="InterPro" id="IPR045699">
    <property type="entry name" value="GlfT2_C"/>
</dbReference>
<dbReference type="PATRIC" id="fig|37927.3.peg.2698"/>
<dbReference type="InterPro" id="IPR040492">
    <property type="entry name" value="GlfT2_N"/>
</dbReference>
<dbReference type="SUPFAM" id="SSF53448">
    <property type="entry name" value="Nucleotide-diphospho-sugar transferases"/>
    <property type="match status" value="1"/>
</dbReference>
<dbReference type="Gene3D" id="3.90.550.60">
    <property type="match status" value="1"/>
</dbReference>
<evidence type="ECO:0000313" key="7">
    <source>
        <dbReference type="EMBL" id="AMM33289.1"/>
    </source>
</evidence>
<evidence type="ECO:0000259" key="6">
    <source>
        <dbReference type="Pfam" id="PF19320"/>
    </source>
</evidence>